<evidence type="ECO:0000313" key="3">
    <source>
        <dbReference type="Proteomes" id="UP000013827"/>
    </source>
</evidence>
<proteinExistence type="predicted"/>
<evidence type="ECO:0000256" key="1">
    <source>
        <dbReference type="SAM" id="MobiDB-lite"/>
    </source>
</evidence>
<dbReference type="GeneID" id="17265460"/>
<evidence type="ECO:0000313" key="2">
    <source>
        <dbReference type="EnsemblProtists" id="EOD19962"/>
    </source>
</evidence>
<accession>A0A0D3J8X7</accession>
<keyword evidence="3" id="KW-1185">Reference proteome</keyword>
<protein>
    <submittedName>
        <fullName evidence="2">Uncharacterized protein</fullName>
    </submittedName>
</protein>
<dbReference type="AlphaFoldDB" id="A0A0D3J8X7"/>
<dbReference type="HOGENOM" id="CLU_1848835_0_0_1"/>
<feature type="region of interest" description="Disordered" evidence="1">
    <location>
        <begin position="97"/>
        <end position="139"/>
    </location>
</feature>
<dbReference type="Proteomes" id="UP000013827">
    <property type="component" value="Unassembled WGS sequence"/>
</dbReference>
<reference evidence="3" key="1">
    <citation type="journal article" date="2013" name="Nature">
        <title>Pan genome of the phytoplankton Emiliania underpins its global distribution.</title>
        <authorList>
            <person name="Read B.A."/>
            <person name="Kegel J."/>
            <person name="Klute M.J."/>
            <person name="Kuo A."/>
            <person name="Lefebvre S.C."/>
            <person name="Maumus F."/>
            <person name="Mayer C."/>
            <person name="Miller J."/>
            <person name="Monier A."/>
            <person name="Salamov A."/>
            <person name="Young J."/>
            <person name="Aguilar M."/>
            <person name="Claverie J.M."/>
            <person name="Frickenhaus S."/>
            <person name="Gonzalez K."/>
            <person name="Herman E.K."/>
            <person name="Lin Y.C."/>
            <person name="Napier J."/>
            <person name="Ogata H."/>
            <person name="Sarno A.F."/>
            <person name="Shmutz J."/>
            <person name="Schroeder D."/>
            <person name="de Vargas C."/>
            <person name="Verret F."/>
            <person name="von Dassow P."/>
            <person name="Valentin K."/>
            <person name="Van de Peer Y."/>
            <person name="Wheeler G."/>
            <person name="Dacks J.B."/>
            <person name="Delwiche C.F."/>
            <person name="Dyhrman S.T."/>
            <person name="Glockner G."/>
            <person name="John U."/>
            <person name="Richards T."/>
            <person name="Worden A.Z."/>
            <person name="Zhang X."/>
            <person name="Grigoriev I.V."/>
            <person name="Allen A.E."/>
            <person name="Bidle K."/>
            <person name="Borodovsky M."/>
            <person name="Bowler C."/>
            <person name="Brownlee C."/>
            <person name="Cock J.M."/>
            <person name="Elias M."/>
            <person name="Gladyshev V.N."/>
            <person name="Groth M."/>
            <person name="Guda C."/>
            <person name="Hadaegh A."/>
            <person name="Iglesias-Rodriguez M.D."/>
            <person name="Jenkins J."/>
            <person name="Jones B.M."/>
            <person name="Lawson T."/>
            <person name="Leese F."/>
            <person name="Lindquist E."/>
            <person name="Lobanov A."/>
            <person name="Lomsadze A."/>
            <person name="Malik S.B."/>
            <person name="Marsh M.E."/>
            <person name="Mackinder L."/>
            <person name="Mock T."/>
            <person name="Mueller-Roeber B."/>
            <person name="Pagarete A."/>
            <person name="Parker M."/>
            <person name="Probert I."/>
            <person name="Quesneville H."/>
            <person name="Raines C."/>
            <person name="Rensing S.A."/>
            <person name="Riano-Pachon D.M."/>
            <person name="Richier S."/>
            <person name="Rokitta S."/>
            <person name="Shiraiwa Y."/>
            <person name="Soanes D.M."/>
            <person name="van der Giezen M."/>
            <person name="Wahlund T.M."/>
            <person name="Williams B."/>
            <person name="Wilson W."/>
            <person name="Wolfe G."/>
            <person name="Wurch L.L."/>
        </authorList>
    </citation>
    <scope>NUCLEOTIDE SEQUENCE</scope>
</reference>
<dbReference type="EnsemblProtists" id="EOD19962">
    <property type="protein sequence ID" value="EOD19962"/>
    <property type="gene ID" value="EMIHUDRAFT_435937"/>
</dbReference>
<dbReference type="KEGG" id="ehx:EMIHUDRAFT_435937"/>
<dbReference type="PaxDb" id="2903-EOD19962"/>
<reference evidence="2" key="2">
    <citation type="submission" date="2024-10" db="UniProtKB">
        <authorList>
            <consortium name="EnsemblProtists"/>
        </authorList>
    </citation>
    <scope>IDENTIFICATION</scope>
</reference>
<dbReference type="RefSeq" id="XP_005772391.1">
    <property type="nucleotide sequence ID" value="XM_005772334.1"/>
</dbReference>
<sequence>MRKLAFVVFLATMLPMRGIRSLVRTGSWAQLRGLRSLLGIAVLFLARIAARRRFEEEEEEEGWAQDARRWLDYVRQKEVSFAHPALLRRNSLRRNSRKLTLPPIDETQLDTAPPRVAEPPPPPWLTGRPAEGVRRRGAP</sequence>
<name>A0A0D3J8X7_EMIH1</name>
<organism evidence="2 3">
    <name type="scientific">Emiliania huxleyi (strain CCMP1516)</name>
    <dbReference type="NCBI Taxonomy" id="280463"/>
    <lineage>
        <taxon>Eukaryota</taxon>
        <taxon>Haptista</taxon>
        <taxon>Haptophyta</taxon>
        <taxon>Prymnesiophyceae</taxon>
        <taxon>Isochrysidales</taxon>
        <taxon>Noelaerhabdaceae</taxon>
        <taxon>Emiliania</taxon>
    </lineage>
</organism>